<proteinExistence type="evidence at transcript level"/>
<dbReference type="AlphaFoldDB" id="G3MTV2"/>
<dbReference type="Pfam" id="PF13966">
    <property type="entry name" value="zf-RVT"/>
    <property type="match status" value="1"/>
</dbReference>
<protein>
    <recommendedName>
        <fullName evidence="1">Reverse transcriptase zinc-binding domain-containing protein</fullName>
    </recommendedName>
</protein>
<dbReference type="EMBL" id="JO845304">
    <property type="protein sequence ID" value="AEO36920.1"/>
    <property type="molecule type" value="mRNA"/>
</dbReference>
<sequence length="148" mass="17560">MPVRPSAKTFLFKLHSNTLPVKTWLNEKGIFVPWTTNCLLCKKPETIEHVFLQCWDAVFLWDVLQRTIKKELPLTPYGIRFLPVQNDDAPYDLIMLLGLHSLWKTRMQVRHADINTRSARENFIESAVYIRETFRMQQDPPQWQSLFD</sequence>
<feature type="domain" description="Reverse transcriptase zinc-binding" evidence="1">
    <location>
        <begin position="4"/>
        <end position="61"/>
    </location>
</feature>
<reference evidence="2" key="1">
    <citation type="journal article" date="2011" name="PLoS ONE">
        <title>A deep insight into the sialotranscriptome of the gulf coast tick, Amblyomma maculatum.</title>
        <authorList>
            <person name="Karim S."/>
            <person name="Singh P."/>
            <person name="Ribeiro J.M."/>
        </authorList>
    </citation>
    <scope>NUCLEOTIDE SEQUENCE</scope>
    <source>
        <tissue evidence="2">Salivary gland</tissue>
    </source>
</reference>
<dbReference type="InterPro" id="IPR026960">
    <property type="entry name" value="RVT-Znf"/>
</dbReference>
<evidence type="ECO:0000313" key="2">
    <source>
        <dbReference type="EMBL" id="AEO36920.1"/>
    </source>
</evidence>
<name>G3MTV2_AMBMU</name>
<accession>G3MTV2</accession>
<evidence type="ECO:0000259" key="1">
    <source>
        <dbReference type="Pfam" id="PF13966"/>
    </source>
</evidence>
<organism evidence="2">
    <name type="scientific">Amblyomma maculatum</name>
    <name type="common">Gulf Coast tick</name>
    <dbReference type="NCBI Taxonomy" id="34609"/>
    <lineage>
        <taxon>Eukaryota</taxon>
        <taxon>Metazoa</taxon>
        <taxon>Ecdysozoa</taxon>
        <taxon>Arthropoda</taxon>
        <taxon>Chelicerata</taxon>
        <taxon>Arachnida</taxon>
        <taxon>Acari</taxon>
        <taxon>Parasitiformes</taxon>
        <taxon>Ixodida</taxon>
        <taxon>Ixodoidea</taxon>
        <taxon>Ixodidae</taxon>
        <taxon>Amblyomminae</taxon>
        <taxon>Amblyomma</taxon>
    </lineage>
</organism>